<dbReference type="Pfam" id="PF00743">
    <property type="entry name" value="FMO-like"/>
    <property type="match status" value="1"/>
</dbReference>
<proteinExistence type="inferred from homology"/>
<evidence type="ECO:0000256" key="2">
    <source>
        <dbReference type="ARBA" id="ARBA00010139"/>
    </source>
</evidence>
<dbReference type="AlphaFoldDB" id="A0AAE0HIG0"/>
<evidence type="ECO:0000256" key="3">
    <source>
        <dbReference type="ARBA" id="ARBA00022630"/>
    </source>
</evidence>
<dbReference type="InterPro" id="IPR036188">
    <property type="entry name" value="FAD/NAD-bd_sf"/>
</dbReference>
<dbReference type="PANTHER" id="PTHR43098:SF2">
    <property type="entry name" value="FAD-BINDING MONOOXYGENASE AUSB-RELATED"/>
    <property type="match status" value="1"/>
</dbReference>
<keyword evidence="3" id="KW-0285">Flavoprotein</keyword>
<organism evidence="7 8">
    <name type="scientific">Chaetomium fimeti</name>
    <dbReference type="NCBI Taxonomy" id="1854472"/>
    <lineage>
        <taxon>Eukaryota</taxon>
        <taxon>Fungi</taxon>
        <taxon>Dikarya</taxon>
        <taxon>Ascomycota</taxon>
        <taxon>Pezizomycotina</taxon>
        <taxon>Sordariomycetes</taxon>
        <taxon>Sordariomycetidae</taxon>
        <taxon>Sordariales</taxon>
        <taxon>Chaetomiaceae</taxon>
        <taxon>Chaetomium</taxon>
    </lineage>
</organism>
<dbReference type="Proteomes" id="UP001278766">
    <property type="component" value="Unassembled WGS sequence"/>
</dbReference>
<reference evidence="7" key="2">
    <citation type="submission" date="2023-06" db="EMBL/GenBank/DDBJ databases">
        <authorList>
            <consortium name="Lawrence Berkeley National Laboratory"/>
            <person name="Haridas S."/>
            <person name="Hensen N."/>
            <person name="Bonometti L."/>
            <person name="Westerberg I."/>
            <person name="Brannstrom I.O."/>
            <person name="Guillou S."/>
            <person name="Cros-Aarteil S."/>
            <person name="Calhoun S."/>
            <person name="Kuo A."/>
            <person name="Mondo S."/>
            <person name="Pangilinan J."/>
            <person name="Riley R."/>
            <person name="Labutti K."/>
            <person name="Andreopoulos B."/>
            <person name="Lipzen A."/>
            <person name="Chen C."/>
            <person name="Yanf M."/>
            <person name="Daum C."/>
            <person name="Ng V."/>
            <person name="Clum A."/>
            <person name="Steindorff A."/>
            <person name="Ohm R."/>
            <person name="Martin F."/>
            <person name="Silar P."/>
            <person name="Natvig D."/>
            <person name="Lalanne C."/>
            <person name="Gautier V."/>
            <person name="Ament-Velasquez S.L."/>
            <person name="Kruys A."/>
            <person name="Hutchinson M.I."/>
            <person name="Powell A.J."/>
            <person name="Barry K."/>
            <person name="Miller A.N."/>
            <person name="Grigoriev I.V."/>
            <person name="Debuchy R."/>
            <person name="Gladieux P."/>
            <person name="Thoren M.H."/>
            <person name="Johannesson H."/>
        </authorList>
    </citation>
    <scope>NUCLEOTIDE SEQUENCE</scope>
    <source>
        <strain evidence="7">CBS 168.71</strain>
    </source>
</reference>
<dbReference type="Gene3D" id="3.50.50.60">
    <property type="entry name" value="FAD/NAD(P)-binding domain"/>
    <property type="match status" value="3"/>
</dbReference>
<dbReference type="GeneID" id="87834853"/>
<dbReference type="SUPFAM" id="SSF51905">
    <property type="entry name" value="FAD/NAD(P)-binding domain"/>
    <property type="match status" value="2"/>
</dbReference>
<dbReference type="GO" id="GO:0050661">
    <property type="term" value="F:NADP binding"/>
    <property type="evidence" value="ECO:0007669"/>
    <property type="project" value="InterPro"/>
</dbReference>
<gene>
    <name evidence="7" type="ORF">B0H64DRAFT_118583</name>
</gene>
<dbReference type="GO" id="GO:0004499">
    <property type="term" value="F:N,N-dimethylaniline monooxygenase activity"/>
    <property type="evidence" value="ECO:0007669"/>
    <property type="project" value="InterPro"/>
</dbReference>
<dbReference type="GO" id="GO:0050660">
    <property type="term" value="F:flavin adenine dinucleotide binding"/>
    <property type="evidence" value="ECO:0007669"/>
    <property type="project" value="InterPro"/>
</dbReference>
<sequence length="659" mass="72523">MTTSAETANGANAAPSAEDLKVYELSQKYTAEVAKRFRPEGLDQFVRLKDAGSERFRALAEDPWVDHVALNAKPPVKDGSKYKFVILGAGYAGMMYAVRLIEAGLASGPDDIRLIDASGGFGGTWWWNRYPGLHCDIESYSYMPLLEETGYIPTKKYVSGSELLEHADRIATQWKLHDKALFRTNVKTARWDDATQLWNVEVTEGRGPGEQNRDLTLQGQYVIIASGVLTNPHVPKIPELETFSGPLFHTARWDYKATGGTPQDATLTGLEGKRVGVIGTGATAIQAVPRLAKYAKELYVFQRTPSGVWWRGQRETDPEEWKTKIARKKGWQRERRLNFETYVTDNVQEGQENMVADGWTEMPGFSALLGSPRYPLVEPTPEKIAEHIGRLYKLDAPHSEAVRARTDEIVKDPETAAKLKAWYPTWCKRATFSDEYLQAFNQPNVHLVDTDGKGVDSATANGLVVAGKEYPLDILILSTGYVTPSIGGGSPAMRTGIDVYGRGGRSLDEKWKSQGASTLHGASSNGFPNLFFAPLSQSSHSANNVFTLDVGSQHAVHIIEQAEAKAGGSAIIEVTSEAEEAWALEIMKRAPWFASVMVCTPGYITAEGEALKQPEDPMEMAKNARAGNWTQGIVTFIEALEEYRADGQLKGIDVVARTA</sequence>
<evidence type="ECO:0000256" key="4">
    <source>
        <dbReference type="ARBA" id="ARBA00022827"/>
    </source>
</evidence>
<evidence type="ECO:0000256" key="5">
    <source>
        <dbReference type="ARBA" id="ARBA00022857"/>
    </source>
</evidence>
<comment type="cofactor">
    <cofactor evidence="1">
        <name>FAD</name>
        <dbReference type="ChEBI" id="CHEBI:57692"/>
    </cofactor>
</comment>
<comment type="caution">
    <text evidence="7">The sequence shown here is derived from an EMBL/GenBank/DDBJ whole genome shotgun (WGS) entry which is preliminary data.</text>
</comment>
<keyword evidence="6" id="KW-0560">Oxidoreductase</keyword>
<name>A0AAE0HIG0_9PEZI</name>
<dbReference type="PANTHER" id="PTHR43098">
    <property type="entry name" value="L-ORNITHINE N(5)-MONOOXYGENASE-RELATED"/>
    <property type="match status" value="1"/>
</dbReference>
<evidence type="ECO:0000256" key="6">
    <source>
        <dbReference type="ARBA" id="ARBA00023002"/>
    </source>
</evidence>
<accession>A0AAE0HIG0</accession>
<protein>
    <submittedName>
        <fullName evidence="7">Pyridine nucleotide-disulfide oxidoreductase-like protein</fullName>
    </submittedName>
</protein>
<keyword evidence="8" id="KW-1185">Reference proteome</keyword>
<dbReference type="InterPro" id="IPR050775">
    <property type="entry name" value="FAD-binding_Monooxygenases"/>
</dbReference>
<evidence type="ECO:0000256" key="1">
    <source>
        <dbReference type="ARBA" id="ARBA00001974"/>
    </source>
</evidence>
<dbReference type="RefSeq" id="XP_062660629.1">
    <property type="nucleotide sequence ID" value="XM_062797905.1"/>
</dbReference>
<evidence type="ECO:0000313" key="7">
    <source>
        <dbReference type="EMBL" id="KAK3297115.1"/>
    </source>
</evidence>
<reference evidence="7" key="1">
    <citation type="journal article" date="2023" name="Mol. Phylogenet. Evol.">
        <title>Genome-scale phylogeny and comparative genomics of the fungal order Sordariales.</title>
        <authorList>
            <person name="Hensen N."/>
            <person name="Bonometti L."/>
            <person name="Westerberg I."/>
            <person name="Brannstrom I.O."/>
            <person name="Guillou S."/>
            <person name="Cros-Aarteil S."/>
            <person name="Calhoun S."/>
            <person name="Haridas S."/>
            <person name="Kuo A."/>
            <person name="Mondo S."/>
            <person name="Pangilinan J."/>
            <person name="Riley R."/>
            <person name="LaButti K."/>
            <person name="Andreopoulos B."/>
            <person name="Lipzen A."/>
            <person name="Chen C."/>
            <person name="Yan M."/>
            <person name="Daum C."/>
            <person name="Ng V."/>
            <person name="Clum A."/>
            <person name="Steindorff A."/>
            <person name="Ohm R.A."/>
            <person name="Martin F."/>
            <person name="Silar P."/>
            <person name="Natvig D.O."/>
            <person name="Lalanne C."/>
            <person name="Gautier V."/>
            <person name="Ament-Velasquez S.L."/>
            <person name="Kruys A."/>
            <person name="Hutchinson M.I."/>
            <person name="Powell A.J."/>
            <person name="Barry K."/>
            <person name="Miller A.N."/>
            <person name="Grigoriev I.V."/>
            <person name="Debuchy R."/>
            <person name="Gladieux P."/>
            <person name="Hiltunen Thoren M."/>
            <person name="Johannesson H."/>
        </authorList>
    </citation>
    <scope>NUCLEOTIDE SEQUENCE</scope>
    <source>
        <strain evidence="7">CBS 168.71</strain>
    </source>
</reference>
<dbReference type="InterPro" id="IPR020946">
    <property type="entry name" value="Flavin_mOase-like"/>
</dbReference>
<keyword evidence="4" id="KW-0274">FAD</keyword>
<keyword evidence="5" id="KW-0521">NADP</keyword>
<evidence type="ECO:0000313" key="8">
    <source>
        <dbReference type="Proteomes" id="UP001278766"/>
    </source>
</evidence>
<comment type="similarity">
    <text evidence="2">Belongs to the FAD-binding monooxygenase family.</text>
</comment>
<dbReference type="EMBL" id="JAUEPN010000003">
    <property type="protein sequence ID" value="KAK3297115.1"/>
    <property type="molecule type" value="Genomic_DNA"/>
</dbReference>